<gene>
    <name evidence="1" type="ORF">ENM78_05280</name>
</gene>
<protein>
    <submittedName>
        <fullName evidence="1">Uncharacterized protein</fullName>
    </submittedName>
</protein>
<sequence>MELESELELRLVDFEGSKFYTYYNRRQCFYYCPVCGTEEGNPIFFKLQDLISHMRTHVKAIRQKSKESRVESE</sequence>
<reference evidence="1" key="1">
    <citation type="journal article" date="2020" name="mSystems">
        <title>Genome- and Community-Level Interaction Insights into Carbon Utilization and Element Cycling Functions of Hydrothermarchaeota in Hydrothermal Sediment.</title>
        <authorList>
            <person name="Zhou Z."/>
            <person name="Liu Y."/>
            <person name="Xu W."/>
            <person name="Pan J."/>
            <person name="Luo Z.H."/>
            <person name="Li M."/>
        </authorList>
    </citation>
    <scope>NUCLEOTIDE SEQUENCE [LARGE SCALE GENOMIC DNA]</scope>
    <source>
        <strain evidence="1">SpSt-1116</strain>
    </source>
</reference>
<dbReference type="EMBL" id="DRZC01000076">
    <property type="protein sequence ID" value="HHQ80841.1"/>
    <property type="molecule type" value="Genomic_DNA"/>
</dbReference>
<accession>A0A7J3ZL64</accession>
<comment type="caution">
    <text evidence="1">The sequence shown here is derived from an EMBL/GenBank/DDBJ whole genome shotgun (WGS) entry which is preliminary data.</text>
</comment>
<organism evidence="1">
    <name type="scientific">Fervidicoccus fontis</name>
    <dbReference type="NCBI Taxonomy" id="683846"/>
    <lineage>
        <taxon>Archaea</taxon>
        <taxon>Thermoproteota</taxon>
        <taxon>Thermoprotei</taxon>
        <taxon>Fervidicoccales</taxon>
        <taxon>Fervidicoccaceae</taxon>
        <taxon>Fervidicoccus</taxon>
    </lineage>
</organism>
<proteinExistence type="predicted"/>
<dbReference type="AlphaFoldDB" id="A0A7J3ZL64"/>
<name>A0A7J3ZL64_9CREN</name>
<evidence type="ECO:0000313" key="1">
    <source>
        <dbReference type="EMBL" id="HHQ80841.1"/>
    </source>
</evidence>